<dbReference type="SUPFAM" id="SSF52540">
    <property type="entry name" value="P-loop containing nucleoside triphosphate hydrolases"/>
    <property type="match status" value="1"/>
</dbReference>
<name>A0A2X2J0C5_SPHMU</name>
<keyword evidence="3" id="KW-0808">Transferase</keyword>
<evidence type="ECO:0000259" key="2">
    <source>
        <dbReference type="Pfam" id="PF01966"/>
    </source>
</evidence>
<dbReference type="Pfam" id="PF13671">
    <property type="entry name" value="AAA_33"/>
    <property type="match status" value="1"/>
</dbReference>
<dbReference type="CDD" id="cd00077">
    <property type="entry name" value="HDc"/>
    <property type="match status" value="1"/>
</dbReference>
<dbReference type="Gene3D" id="1.10.3090.10">
    <property type="entry name" value="cca-adding enzyme, domain 2"/>
    <property type="match status" value="1"/>
</dbReference>
<dbReference type="Pfam" id="PF01966">
    <property type="entry name" value="HD"/>
    <property type="match status" value="1"/>
</dbReference>
<dbReference type="InterPro" id="IPR050124">
    <property type="entry name" value="tRNA_CCA-adding_enzyme"/>
</dbReference>
<dbReference type="InterPro" id="IPR003607">
    <property type="entry name" value="HD/PDEase_dom"/>
</dbReference>
<evidence type="ECO:0000256" key="1">
    <source>
        <dbReference type="ARBA" id="ARBA00022741"/>
    </source>
</evidence>
<dbReference type="GO" id="GO:0016301">
    <property type="term" value="F:kinase activity"/>
    <property type="evidence" value="ECO:0007669"/>
    <property type="project" value="UniProtKB-KW"/>
</dbReference>
<dbReference type="SUPFAM" id="SSF109604">
    <property type="entry name" value="HD-domain/PDEase-like"/>
    <property type="match status" value="1"/>
</dbReference>
<keyword evidence="1" id="KW-0547">Nucleotide-binding</keyword>
<gene>
    <name evidence="3" type="ORF">NCTC11343_01653</name>
</gene>
<dbReference type="Gene3D" id="3.40.50.300">
    <property type="entry name" value="P-loop containing nucleotide triphosphate hydrolases"/>
    <property type="match status" value="1"/>
</dbReference>
<reference evidence="3 4" key="1">
    <citation type="submission" date="2018-06" db="EMBL/GenBank/DDBJ databases">
        <authorList>
            <consortium name="Pathogen Informatics"/>
            <person name="Doyle S."/>
        </authorList>
    </citation>
    <scope>NUCLEOTIDE SEQUENCE [LARGE SCALE GENOMIC DNA]</scope>
    <source>
        <strain evidence="3 4">NCTC11343</strain>
    </source>
</reference>
<dbReference type="NCBIfam" id="TIGR00277">
    <property type="entry name" value="HDIG"/>
    <property type="match status" value="1"/>
</dbReference>
<dbReference type="GeneID" id="97181441"/>
<dbReference type="PANTHER" id="PTHR47545">
    <property type="entry name" value="MULTIFUNCTIONAL CCA PROTEIN"/>
    <property type="match status" value="1"/>
</dbReference>
<organism evidence="3 4">
    <name type="scientific">Sphingobacterium multivorum</name>
    <dbReference type="NCBI Taxonomy" id="28454"/>
    <lineage>
        <taxon>Bacteria</taxon>
        <taxon>Pseudomonadati</taxon>
        <taxon>Bacteroidota</taxon>
        <taxon>Sphingobacteriia</taxon>
        <taxon>Sphingobacteriales</taxon>
        <taxon>Sphingobacteriaceae</taxon>
        <taxon>Sphingobacterium</taxon>
    </lineage>
</organism>
<dbReference type="RefSeq" id="WP_239468713.1">
    <property type="nucleotide sequence ID" value="NZ_CP069793.1"/>
</dbReference>
<evidence type="ECO:0000313" key="3">
    <source>
        <dbReference type="EMBL" id="SPZ85096.1"/>
    </source>
</evidence>
<keyword evidence="3" id="KW-0418">Kinase</keyword>
<dbReference type="AlphaFoldDB" id="A0A2X2J0C5"/>
<feature type="domain" description="HD" evidence="2">
    <location>
        <begin position="53"/>
        <end position="147"/>
    </location>
</feature>
<protein>
    <submittedName>
        <fullName evidence="3">Predicted kinase</fullName>
    </submittedName>
</protein>
<sequence length="383" mass="44237">MAKSKNDLGKEGLFMEWTIATNKDWSALAKQFSWVRDMEQVQQDPLHHAEGNVAIHTQMVLQQLEALPEYRNLDEQKQELLWASALLHDVEKRSTTVVAADGRISSPNHAKKGAQTTREILFRDVETPFALREEIVALVRYHGLPLWLMEKADPMKSALEASLCVNMSQLKLLAEADAKGRYCGDLDNLLYALDMFELYSKEIGCWDATRSFLSENARFTYFNGNDSYVGYVPFDIFKSTVTVLSGLPGMGKDYHILAMNTDLPVISLDDIRRKYRIDPTDKKRNGWVVQEAKEQAKKYLRCGQDFIWNATNITSQMRKQLIDLFVSYQAYVKLLYVEKPYKIWRTQNNDREYPLPDVVLDKMLHNLEVPQLTEAHEVHYITE</sequence>
<dbReference type="InterPro" id="IPR006674">
    <property type="entry name" value="HD_domain"/>
</dbReference>
<dbReference type="Proteomes" id="UP000251241">
    <property type="component" value="Unassembled WGS sequence"/>
</dbReference>
<dbReference type="InterPro" id="IPR006675">
    <property type="entry name" value="HDIG_dom"/>
</dbReference>
<accession>A0A2X2J0C5</accession>
<proteinExistence type="predicted"/>
<dbReference type="EMBL" id="UAUU01000006">
    <property type="protein sequence ID" value="SPZ85096.1"/>
    <property type="molecule type" value="Genomic_DNA"/>
</dbReference>
<evidence type="ECO:0000313" key="4">
    <source>
        <dbReference type="Proteomes" id="UP000251241"/>
    </source>
</evidence>
<dbReference type="InterPro" id="IPR027417">
    <property type="entry name" value="P-loop_NTPase"/>
</dbReference>
<dbReference type="GO" id="GO:0000166">
    <property type="term" value="F:nucleotide binding"/>
    <property type="evidence" value="ECO:0007669"/>
    <property type="project" value="UniProtKB-KW"/>
</dbReference>
<dbReference type="PANTHER" id="PTHR47545:SF1">
    <property type="entry name" value="MULTIFUNCTIONAL CCA PROTEIN"/>
    <property type="match status" value="1"/>
</dbReference>